<dbReference type="OrthoDB" id="9800607at2"/>
<dbReference type="InterPro" id="IPR036866">
    <property type="entry name" value="RibonucZ/Hydroxyglut_hydro"/>
</dbReference>
<dbReference type="Pfam" id="PF19583">
    <property type="entry name" value="ODP"/>
    <property type="match status" value="1"/>
</dbReference>
<evidence type="ECO:0000259" key="1">
    <source>
        <dbReference type="Pfam" id="PF19583"/>
    </source>
</evidence>
<dbReference type="Gene3D" id="3.60.15.10">
    <property type="entry name" value="Ribonuclease Z/Hydroxyacylglutathione hydrolase-like"/>
    <property type="match status" value="1"/>
</dbReference>
<comment type="caution">
    <text evidence="2">The sequence shown here is derived from an EMBL/GenBank/DDBJ whole genome shotgun (WGS) entry which is preliminary data.</text>
</comment>
<protein>
    <submittedName>
        <fullName evidence="2">MBL fold metallo-hydrolase</fullName>
    </submittedName>
</protein>
<keyword evidence="3" id="KW-1185">Reference proteome</keyword>
<sequence>METRVDEIAEGIYRISTYVPEIAPPAGFTFNQFLVDAEEPLIFHTGMRQLFPAVSAAVRRVLPLERLRWITFGHVEADECGAMNEFLAAAPRAQVAHNTLGCQVSLNDLCDREPRPMDHDEVIDLGGKQVRRRVRNLNTPHVPHGWEARVLYEETTGTLFCGDLFTHLGNGPAVSDQDLVEPALQAEELFRQTSCLTAATATLRSLAALRPRTLAVMHGSSYQGDGASALNALADALEQRFAPESGFAVRQGVLGQPHP</sequence>
<organism evidence="2 3">
    <name type="scientific">Streptacidiphilus pinicola</name>
    <dbReference type="NCBI Taxonomy" id="2219663"/>
    <lineage>
        <taxon>Bacteria</taxon>
        <taxon>Bacillati</taxon>
        <taxon>Actinomycetota</taxon>
        <taxon>Actinomycetes</taxon>
        <taxon>Kitasatosporales</taxon>
        <taxon>Streptomycetaceae</taxon>
        <taxon>Streptacidiphilus</taxon>
    </lineage>
</organism>
<dbReference type="EMBL" id="QKYN01000206">
    <property type="protein sequence ID" value="RAG80681.1"/>
    <property type="molecule type" value="Genomic_DNA"/>
</dbReference>
<proteinExistence type="predicted"/>
<dbReference type="RefSeq" id="WP_111507627.1">
    <property type="nucleotide sequence ID" value="NZ_QKYN01000206.1"/>
</dbReference>
<dbReference type="Proteomes" id="UP000248889">
    <property type="component" value="Unassembled WGS sequence"/>
</dbReference>
<name>A0A2X0IBC8_9ACTN</name>
<keyword evidence="2" id="KW-0378">Hydrolase</keyword>
<evidence type="ECO:0000313" key="3">
    <source>
        <dbReference type="Proteomes" id="UP000248889"/>
    </source>
</evidence>
<gene>
    <name evidence="2" type="ORF">DN069_36920</name>
</gene>
<dbReference type="SUPFAM" id="SSF56281">
    <property type="entry name" value="Metallo-hydrolase/oxidoreductase"/>
    <property type="match status" value="1"/>
</dbReference>
<reference evidence="2 3" key="1">
    <citation type="submission" date="2018-06" db="EMBL/GenBank/DDBJ databases">
        <title>Streptacidiphilus pinicola sp. nov., isolated from pine grove soil.</title>
        <authorList>
            <person name="Roh S.G."/>
            <person name="Park S."/>
            <person name="Kim M.-K."/>
            <person name="Yun B.-R."/>
            <person name="Park J."/>
            <person name="Kim M.J."/>
            <person name="Kim Y.S."/>
            <person name="Kim S.B."/>
        </authorList>
    </citation>
    <scope>NUCLEOTIDE SEQUENCE [LARGE SCALE GENOMIC DNA]</scope>
    <source>
        <strain evidence="2 3">MMS16-CNU450</strain>
    </source>
</reference>
<feature type="domain" description="ODP" evidence="1">
    <location>
        <begin position="29"/>
        <end position="192"/>
    </location>
</feature>
<evidence type="ECO:0000313" key="2">
    <source>
        <dbReference type="EMBL" id="RAG80681.1"/>
    </source>
</evidence>
<dbReference type="AlphaFoldDB" id="A0A2X0IBC8"/>
<accession>A0A2X0IBC8</accession>
<dbReference type="GO" id="GO:0016787">
    <property type="term" value="F:hydrolase activity"/>
    <property type="evidence" value="ECO:0007669"/>
    <property type="project" value="UniProtKB-KW"/>
</dbReference>
<dbReference type="InterPro" id="IPR045761">
    <property type="entry name" value="ODP_dom"/>
</dbReference>